<reference evidence="2" key="1">
    <citation type="submission" date="2022-05" db="EMBL/GenBank/DDBJ databases">
        <title>An RpoN-dependent PEP-CTERM gene is involved in floc formation of an Aquincola tertiaricarbonis strain.</title>
        <authorList>
            <person name="Qiu D."/>
            <person name="Xia M."/>
        </authorList>
    </citation>
    <scope>NUCLEOTIDE SEQUENCE</scope>
    <source>
        <strain evidence="2">RN12</strain>
    </source>
</reference>
<evidence type="ECO:0000313" key="3">
    <source>
        <dbReference type="Proteomes" id="UP001056201"/>
    </source>
</evidence>
<dbReference type="EMBL" id="CP097635">
    <property type="protein sequence ID" value="URI07740.1"/>
    <property type="molecule type" value="Genomic_DNA"/>
</dbReference>
<dbReference type="InterPro" id="IPR038674">
    <property type="entry name" value="CzcE_sf"/>
</dbReference>
<gene>
    <name evidence="2" type="ORF">MW290_03775</name>
</gene>
<protein>
    <submittedName>
        <fullName evidence="2">CzcE family metal-binding protein</fullName>
    </submittedName>
</protein>
<feature type="chain" id="PRO_5045149958" evidence="1">
    <location>
        <begin position="26"/>
        <end position="118"/>
    </location>
</feature>
<accession>A0ABY4S684</accession>
<keyword evidence="1" id="KW-0732">Signal</keyword>
<dbReference type="Proteomes" id="UP001056201">
    <property type="component" value="Chromosome 1"/>
</dbReference>
<sequence>MSLVRTLFVVGLSSFSVLGASVASAAPWGTDKLMNGRSVYGSPDNGQYSGYVVDVRTQKYANIRCGDVVTFVDGDKRFSWKFAVVGHRAVDLQSIAPSGFGAGNLKVYVAPNEAEREG</sequence>
<dbReference type="Pfam" id="PF16986">
    <property type="entry name" value="CzcE"/>
    <property type="match status" value="1"/>
</dbReference>
<evidence type="ECO:0000256" key="1">
    <source>
        <dbReference type="SAM" id="SignalP"/>
    </source>
</evidence>
<evidence type="ECO:0000313" key="2">
    <source>
        <dbReference type="EMBL" id="URI07740.1"/>
    </source>
</evidence>
<feature type="signal peptide" evidence="1">
    <location>
        <begin position="1"/>
        <end position="25"/>
    </location>
</feature>
<dbReference type="InterPro" id="IPR031560">
    <property type="entry name" value="CzcE"/>
</dbReference>
<organism evidence="2 3">
    <name type="scientific">Aquincola tertiaricarbonis</name>
    <dbReference type="NCBI Taxonomy" id="391953"/>
    <lineage>
        <taxon>Bacteria</taxon>
        <taxon>Pseudomonadati</taxon>
        <taxon>Pseudomonadota</taxon>
        <taxon>Betaproteobacteria</taxon>
        <taxon>Burkholderiales</taxon>
        <taxon>Sphaerotilaceae</taxon>
        <taxon>Aquincola</taxon>
    </lineage>
</organism>
<dbReference type="RefSeq" id="WP_250195971.1">
    <property type="nucleotide sequence ID" value="NZ_CP097635.1"/>
</dbReference>
<keyword evidence="3" id="KW-1185">Reference proteome</keyword>
<proteinExistence type="predicted"/>
<dbReference type="Gene3D" id="2.60.40.2280">
    <property type="entry name" value="Heavy-metal resistance protein CzcE"/>
    <property type="match status" value="1"/>
</dbReference>
<name>A0ABY4S684_AQUTE</name>